<evidence type="ECO:0000313" key="1">
    <source>
        <dbReference type="EMBL" id="GKU24047.1"/>
    </source>
</evidence>
<dbReference type="EMBL" id="BQXY01000001">
    <property type="protein sequence ID" value="GKU24047.1"/>
    <property type="molecule type" value="Genomic_DNA"/>
</dbReference>
<reference evidence="1" key="1">
    <citation type="journal article" date="2023" name="Int. J. Syst. Evol. Microbiol.">
        <title>&lt;i&gt;Clostridium folliculivorans&lt;/i&gt; sp. nov., isolated from soil samples of an organic paddy in Japan.</title>
        <authorList>
            <person name="Tazawa J."/>
            <person name="Kobayashi H."/>
            <person name="Tanizawa Y."/>
            <person name="Uchino A."/>
            <person name="Tanaka F."/>
            <person name="Urashima Y."/>
            <person name="Miura S."/>
            <person name="Sakamoto M."/>
            <person name="Ohkuma M."/>
            <person name="Tohno M."/>
        </authorList>
    </citation>
    <scope>NUCLEOTIDE SEQUENCE</scope>
    <source>
        <strain evidence="1">D1-1</strain>
    </source>
</reference>
<organism evidence="1 2">
    <name type="scientific">Clostridium folliculivorans</name>
    <dbReference type="NCBI Taxonomy" id="2886038"/>
    <lineage>
        <taxon>Bacteria</taxon>
        <taxon>Bacillati</taxon>
        <taxon>Bacillota</taxon>
        <taxon>Clostridia</taxon>
        <taxon>Eubacteriales</taxon>
        <taxon>Clostridiaceae</taxon>
        <taxon>Clostridium</taxon>
    </lineage>
</organism>
<name>A0A9W6D9R2_9CLOT</name>
<accession>A0A9W6D9R2</accession>
<dbReference type="Proteomes" id="UP001057868">
    <property type="component" value="Unassembled WGS sequence"/>
</dbReference>
<gene>
    <name evidence="1" type="ORF">CFOLD11_08730</name>
</gene>
<keyword evidence="2" id="KW-1185">Reference proteome</keyword>
<sequence>MKKFYLYIILLLPIVLLLSSCTYKKSTSSNQSNNSNAEQIKMTKFSAPKEIIYYNNGQKTVINKEDEKFNGMVSATEKMIEGIKDQYGSTFPIGDLKNKGKLLEYDYSEKQVLEYTTSKGTKRTITYTKLYFDVNKGDSISNLMAFEGEGYGPVGPLGSNDELLKLLNK</sequence>
<protein>
    <submittedName>
        <fullName evidence="1">Uncharacterized protein</fullName>
    </submittedName>
</protein>
<evidence type="ECO:0000313" key="2">
    <source>
        <dbReference type="Proteomes" id="UP001057868"/>
    </source>
</evidence>
<dbReference type="AlphaFoldDB" id="A0A9W6D9R2"/>
<comment type="caution">
    <text evidence="1">The sequence shown here is derived from an EMBL/GenBank/DDBJ whole genome shotgun (WGS) entry which is preliminary data.</text>
</comment>
<dbReference type="PROSITE" id="PS51257">
    <property type="entry name" value="PROKAR_LIPOPROTEIN"/>
    <property type="match status" value="1"/>
</dbReference>
<proteinExistence type="predicted"/>
<dbReference type="RefSeq" id="WP_261851068.1">
    <property type="nucleotide sequence ID" value="NZ_BQXY01000001.1"/>
</dbReference>